<dbReference type="Gene3D" id="2.60.40.640">
    <property type="match status" value="1"/>
</dbReference>
<gene>
    <name evidence="2" type="ORF">CAUPRSCDRAFT_10895</name>
</gene>
<protein>
    <submittedName>
        <fullName evidence="2">Uncharacterized protein</fullName>
    </submittedName>
</protein>
<evidence type="ECO:0000313" key="2">
    <source>
        <dbReference type="EMBL" id="RKO97431.1"/>
    </source>
</evidence>
<feature type="compositionally biased region" description="Low complexity" evidence="1">
    <location>
        <begin position="988"/>
        <end position="998"/>
    </location>
</feature>
<accession>A0A4P9WVK4</accession>
<dbReference type="InterPro" id="IPR014752">
    <property type="entry name" value="Arrestin-like_C"/>
</dbReference>
<feature type="region of interest" description="Disordered" evidence="1">
    <location>
        <begin position="791"/>
        <end position="903"/>
    </location>
</feature>
<reference evidence="3" key="1">
    <citation type="journal article" date="2018" name="Nat. Microbiol.">
        <title>Leveraging single-cell genomics to expand the fungal tree of life.</title>
        <authorList>
            <person name="Ahrendt S.R."/>
            <person name="Quandt C.A."/>
            <person name="Ciobanu D."/>
            <person name="Clum A."/>
            <person name="Salamov A."/>
            <person name="Andreopoulos B."/>
            <person name="Cheng J.F."/>
            <person name="Woyke T."/>
            <person name="Pelin A."/>
            <person name="Henrissat B."/>
            <person name="Reynolds N.K."/>
            <person name="Benny G.L."/>
            <person name="Smith M.E."/>
            <person name="James T.Y."/>
            <person name="Grigoriev I.V."/>
        </authorList>
    </citation>
    <scope>NUCLEOTIDE SEQUENCE [LARGE SCALE GENOMIC DNA]</scope>
    <source>
        <strain evidence="3">ATCC 52028</strain>
    </source>
</reference>
<feature type="compositionally biased region" description="Low complexity" evidence="1">
    <location>
        <begin position="791"/>
        <end position="816"/>
    </location>
</feature>
<evidence type="ECO:0000313" key="3">
    <source>
        <dbReference type="Proteomes" id="UP000268535"/>
    </source>
</evidence>
<dbReference type="AlphaFoldDB" id="A0A4P9WVK4"/>
<sequence length="1018" mass="108768">MPAPVYGLSISLDAEADKVFFPEDPIRGKVCLTVNGGRSLYKANSLFLKFIGFIYHKQSASDTIQDALKHLDNPSRCRVLFQYTDLLWGTAASHQITPSNVASNVNGAAALPPNVDMLKFQSAPMDMTAPEGPRFPFDYRLVDSVTGEYLRDFPTPLEDKQVIIAYILLSDLRRPFPHKNQTAMVRLNVMDGNSCSMPLYVQPQTQRHSLQPPVSKRATKANPKPPYGGPMGQIEIEFSLLRSGFCKGETLTLHMNASHNAMQGKSVTGLRISLIGRYAVPPPNARFASKTKSVPMAVQREWIVMTKHWPLLIRPGDTDFNHDFQISLLASDSALPLGTELAKLVTEPSEVIPLSCSGAAFTVEYQVVVQLLVGGDGFTMDTCRMLQKGPPQGEVWDQNLSSIDQCYMVGPVQNGAGELPARCEQLRHLPPTAKPGMPISGFSEVYGAIQSAKSSGVFSKNIRSQLLTFTFPIGVLSRLGNVGTDPADVQDPASQLNGSWRQLPSNSHPQDGQMAQVGLYMQQTAGFDHSSGLSKSAKPTGRVVEGTLGDSEWVTDASGQVWRVGSEPPSLAADPSSEMAPTHPASYHPHMFVSQPNVMTPGYGIAQHRYHHPHHPYGYVYGPPGMSHSTSTSSIVSGPAGVLLAANAMGAPTPGGGYDVTASDWTWDPTYHCFVSKSTGWCWTHEHGFFFVDRDTHLRIAWDPATGRTTPLPTASIAPLPNSRIAEPHQTRSDGPQQQPSVAPPSISVLKDIQRQVTMQQSPLNQSPLTAQLPPLQLTTMSAADAGASSAVSSPATSASPLASSVVSVSDAGPSPTGRFDNTANGIEGGADLSSDVISPASSKFSSLQTPASHTAPPDTPVTGPSPANSLVAGSRFPQRRESAQLSDALNSPAGSPSLDHTPELGKLALASSHVIPTPPREDDNPPAINSTTRGQPRKLIKEKCVASESSSSSLARMMTSESVSSVATELASLHEDMEAVPFALHSRSTASTSTGTTQRAPAGRQNSAGCYPAHLIV</sequence>
<feature type="region of interest" description="Disordered" evidence="1">
    <location>
        <begin position="206"/>
        <end position="228"/>
    </location>
</feature>
<feature type="region of interest" description="Disordered" evidence="1">
    <location>
        <begin position="988"/>
        <end position="1009"/>
    </location>
</feature>
<feature type="region of interest" description="Disordered" evidence="1">
    <location>
        <begin position="725"/>
        <end position="744"/>
    </location>
</feature>
<organism evidence="2 3">
    <name type="scientific">Caulochytrium protostelioides</name>
    <dbReference type="NCBI Taxonomy" id="1555241"/>
    <lineage>
        <taxon>Eukaryota</taxon>
        <taxon>Fungi</taxon>
        <taxon>Fungi incertae sedis</taxon>
        <taxon>Chytridiomycota</taxon>
        <taxon>Chytridiomycota incertae sedis</taxon>
        <taxon>Chytridiomycetes</taxon>
        <taxon>Caulochytriales</taxon>
        <taxon>Caulochytriaceae</taxon>
        <taxon>Caulochytrium</taxon>
    </lineage>
</organism>
<feature type="compositionally biased region" description="Polar residues" evidence="1">
    <location>
        <begin position="836"/>
        <end position="853"/>
    </location>
</feature>
<dbReference type="Proteomes" id="UP000268535">
    <property type="component" value="Unassembled WGS sequence"/>
</dbReference>
<dbReference type="EMBL" id="ML009272">
    <property type="protein sequence ID" value="RKO97431.1"/>
    <property type="molecule type" value="Genomic_DNA"/>
</dbReference>
<evidence type="ECO:0000256" key="1">
    <source>
        <dbReference type="SAM" id="MobiDB-lite"/>
    </source>
</evidence>
<proteinExistence type="predicted"/>
<feature type="compositionally biased region" description="Polar residues" evidence="1">
    <location>
        <begin position="884"/>
        <end position="895"/>
    </location>
</feature>
<feature type="region of interest" description="Disordered" evidence="1">
    <location>
        <begin position="915"/>
        <end position="940"/>
    </location>
</feature>
<name>A0A4P9WVK4_9FUNG</name>